<name>A0A2K8MID2_9SPHN</name>
<sequence>MKRFALAFVAVCSSCAEADQPESARTVAAFEVPLPTQADKQAFLNVVREEASRVGYHLDAATPDELRYLSVASPITMNAAVWRGNDEEAVASAMDLPDNLGFVWFSFSKGTQPERVAAFRDSVMRRVSARWVQTIRLPIMPTGAIPHRMDLVRTPSGYEVDPLEKAKYQLDAGSR</sequence>
<reference evidence="1 2" key="1">
    <citation type="submission" date="2017-11" db="EMBL/GenBank/DDBJ databases">
        <title>Complete genome sequence of Sphingomonas sp. Strain Cra20, a psychrotolerant potential plant growth promoting rhizobacteria.</title>
        <authorList>
            <person name="Luo Y."/>
        </authorList>
    </citation>
    <scope>NUCLEOTIDE SEQUENCE [LARGE SCALE GENOMIC DNA]</scope>
    <source>
        <strain evidence="1 2">Cra20</strain>
    </source>
</reference>
<dbReference type="EMBL" id="CP024923">
    <property type="protein sequence ID" value="ATY32306.1"/>
    <property type="molecule type" value="Genomic_DNA"/>
</dbReference>
<organism evidence="1 2">
    <name type="scientific">Sphingomonas psychrotolerans</name>
    <dbReference type="NCBI Taxonomy" id="1327635"/>
    <lineage>
        <taxon>Bacteria</taxon>
        <taxon>Pseudomonadati</taxon>
        <taxon>Pseudomonadota</taxon>
        <taxon>Alphaproteobacteria</taxon>
        <taxon>Sphingomonadales</taxon>
        <taxon>Sphingomonadaceae</taxon>
        <taxon>Sphingomonas</taxon>
    </lineage>
</organism>
<dbReference type="RefSeq" id="WP_100282115.1">
    <property type="nucleotide sequence ID" value="NZ_CP024923.1"/>
</dbReference>
<evidence type="ECO:0000313" key="1">
    <source>
        <dbReference type="EMBL" id="ATY32306.1"/>
    </source>
</evidence>
<accession>A0A2K8MID2</accession>
<dbReference type="AlphaFoldDB" id="A0A2K8MID2"/>
<dbReference type="KEGG" id="sphc:CVN68_10210"/>
<keyword evidence="2" id="KW-1185">Reference proteome</keyword>
<proteinExistence type="predicted"/>
<dbReference type="OrthoDB" id="7561328at2"/>
<protein>
    <submittedName>
        <fullName evidence="1">Uncharacterized protein</fullName>
    </submittedName>
</protein>
<dbReference type="Proteomes" id="UP000229081">
    <property type="component" value="Chromosome"/>
</dbReference>
<evidence type="ECO:0000313" key="2">
    <source>
        <dbReference type="Proteomes" id="UP000229081"/>
    </source>
</evidence>
<gene>
    <name evidence="1" type="ORF">CVN68_10210</name>
</gene>